<organism evidence="2 3">
    <name type="scientific">Panacibacter ginsenosidivorans</name>
    <dbReference type="NCBI Taxonomy" id="1813871"/>
    <lineage>
        <taxon>Bacteria</taxon>
        <taxon>Pseudomonadati</taxon>
        <taxon>Bacteroidota</taxon>
        <taxon>Chitinophagia</taxon>
        <taxon>Chitinophagales</taxon>
        <taxon>Chitinophagaceae</taxon>
        <taxon>Panacibacter</taxon>
    </lineage>
</organism>
<keyword evidence="3" id="KW-1185">Reference proteome</keyword>
<evidence type="ECO:0000313" key="3">
    <source>
        <dbReference type="Proteomes" id="UP000321533"/>
    </source>
</evidence>
<dbReference type="KEGG" id="pgin:FRZ67_13680"/>
<feature type="chain" id="PRO_5022874039" description="Type IX secretion system membrane protein PorP/SprF" evidence="1">
    <location>
        <begin position="19"/>
        <end position="180"/>
    </location>
</feature>
<name>A0A5B8VAK4_9BACT</name>
<reference evidence="2 3" key="1">
    <citation type="journal article" date="2016" name="Int. J. Syst. Evol. Microbiol.">
        <title>Panacibacter ginsenosidivorans gen. nov., sp. nov., with ginsenoside converting activity isolated from soil of a ginseng field.</title>
        <authorList>
            <person name="Siddiqi M.Z."/>
            <person name="Muhammad Shafi S."/>
            <person name="Choi K.D."/>
            <person name="Im W.T."/>
        </authorList>
    </citation>
    <scope>NUCLEOTIDE SEQUENCE [LARGE SCALE GENOMIC DNA]</scope>
    <source>
        <strain evidence="2 3">Gsoil1550</strain>
    </source>
</reference>
<evidence type="ECO:0008006" key="4">
    <source>
        <dbReference type="Google" id="ProtNLM"/>
    </source>
</evidence>
<gene>
    <name evidence="2" type="ORF">FRZ67_13680</name>
</gene>
<feature type="signal peptide" evidence="1">
    <location>
        <begin position="1"/>
        <end position="18"/>
    </location>
</feature>
<accession>A0A5B8VAK4</accession>
<dbReference type="EMBL" id="CP042435">
    <property type="protein sequence ID" value="QEC68299.1"/>
    <property type="molecule type" value="Genomic_DNA"/>
</dbReference>
<evidence type="ECO:0000256" key="1">
    <source>
        <dbReference type="SAM" id="SignalP"/>
    </source>
</evidence>
<evidence type="ECO:0000313" key="2">
    <source>
        <dbReference type="EMBL" id="QEC68299.1"/>
    </source>
</evidence>
<dbReference type="RefSeq" id="WP_147190164.1">
    <property type="nucleotide sequence ID" value="NZ_CP042435.1"/>
</dbReference>
<dbReference type="OrthoDB" id="680646at2"/>
<keyword evidence="1" id="KW-0732">Signal</keyword>
<proteinExistence type="predicted"/>
<dbReference type="Proteomes" id="UP000321533">
    <property type="component" value="Chromosome"/>
</dbReference>
<protein>
    <recommendedName>
        <fullName evidence="4">Type IX secretion system membrane protein PorP/SprF</fullName>
    </recommendedName>
</protein>
<dbReference type="AlphaFoldDB" id="A0A5B8VAK4"/>
<sequence length="180" mass="20153">MRTMMVLMVLLVSATLNAQTSLPSGFMDYTQRQSFVHNIHLNDSTHNKKWFLSRYSGISTSFSFFKGGNATVVAAPMGLQLNRKLNNNLYVFAGVSVAPAYVNFNSTFLASNTGKFYSNNAVFKSNSFDMYSRAEMGLMYVNDQKTFSISGSIGIERSSYTVYPYNQMNTARQNPFIAPN</sequence>